<evidence type="ECO:0000313" key="4">
    <source>
        <dbReference type="EMBL" id="THD66729.1"/>
    </source>
</evidence>
<accession>A0A4S3LYQ2</accession>
<dbReference type="PROSITE" id="PS01081">
    <property type="entry name" value="HTH_TETR_1"/>
    <property type="match status" value="1"/>
</dbReference>
<keyword evidence="5" id="KW-1185">Reference proteome</keyword>
<feature type="domain" description="HTH tetR-type" evidence="3">
    <location>
        <begin position="11"/>
        <end position="71"/>
    </location>
</feature>
<evidence type="ECO:0000256" key="2">
    <source>
        <dbReference type="PROSITE-ProRule" id="PRU00335"/>
    </source>
</evidence>
<evidence type="ECO:0000313" key="5">
    <source>
        <dbReference type="Proteomes" id="UP000305939"/>
    </source>
</evidence>
<dbReference type="InterPro" id="IPR050624">
    <property type="entry name" value="HTH-type_Tx_Regulator"/>
</dbReference>
<proteinExistence type="predicted"/>
<dbReference type="InterPro" id="IPR009057">
    <property type="entry name" value="Homeodomain-like_sf"/>
</dbReference>
<sequence length="189" mass="21964">MKKAKSQEKAEQSKEHIVLVAMRLFSTRGYHKTSTQAICDEAGISTGLLFYHFGSKENLLKSIVKMTLSKIDETLEHNGEEDPVQLLENIIDAFFDSLKENSQYWDLYMALLYQPDTKAQIVEEVSEHSTKFRRRVFELMEKMGRKDPAGDSFEFEVFRVGSFASYLANHNEKLLIQARKKIKERYLNL</sequence>
<reference evidence="4 5" key="1">
    <citation type="submission" date="2019-04" db="EMBL/GenBank/DDBJ databases">
        <title>Draft genome sequence of Robertkochia marina CC-AMO-30D.</title>
        <authorList>
            <person name="Hameed A."/>
            <person name="Lin S.-Y."/>
            <person name="Shahina M."/>
            <person name="Lai W.-A."/>
            <person name="Young C.-C."/>
        </authorList>
    </citation>
    <scope>NUCLEOTIDE SEQUENCE [LARGE SCALE GENOMIC DNA]</scope>
    <source>
        <strain evidence="4 5">CC-AMO-30D</strain>
    </source>
</reference>
<protein>
    <submittedName>
        <fullName evidence="4">TetR/AcrR family transcriptional regulator</fullName>
    </submittedName>
</protein>
<comment type="caution">
    <text evidence="4">The sequence shown here is derived from an EMBL/GenBank/DDBJ whole genome shotgun (WGS) entry which is preliminary data.</text>
</comment>
<dbReference type="InterPro" id="IPR001647">
    <property type="entry name" value="HTH_TetR"/>
</dbReference>
<gene>
    <name evidence="4" type="ORF">E7Z59_13180</name>
</gene>
<dbReference type="PRINTS" id="PR00455">
    <property type="entry name" value="HTHTETR"/>
</dbReference>
<keyword evidence="1 2" id="KW-0238">DNA-binding</keyword>
<dbReference type="AlphaFoldDB" id="A0A4S3LYQ2"/>
<organism evidence="4 5">
    <name type="scientific">Robertkochia marina</name>
    <dbReference type="NCBI Taxonomy" id="1227945"/>
    <lineage>
        <taxon>Bacteria</taxon>
        <taxon>Pseudomonadati</taxon>
        <taxon>Bacteroidota</taxon>
        <taxon>Flavobacteriia</taxon>
        <taxon>Flavobacteriales</taxon>
        <taxon>Flavobacteriaceae</taxon>
        <taxon>Robertkochia</taxon>
    </lineage>
</organism>
<feature type="DNA-binding region" description="H-T-H motif" evidence="2">
    <location>
        <begin position="34"/>
        <end position="53"/>
    </location>
</feature>
<name>A0A4S3LYQ2_9FLAO</name>
<dbReference type="Gene3D" id="1.10.357.10">
    <property type="entry name" value="Tetracycline Repressor, domain 2"/>
    <property type="match status" value="1"/>
</dbReference>
<dbReference type="PANTHER" id="PTHR43479:SF11">
    <property type="entry name" value="ACREF_ENVCD OPERON REPRESSOR-RELATED"/>
    <property type="match status" value="1"/>
</dbReference>
<dbReference type="PROSITE" id="PS50977">
    <property type="entry name" value="HTH_TETR_2"/>
    <property type="match status" value="1"/>
</dbReference>
<dbReference type="Pfam" id="PF00440">
    <property type="entry name" value="TetR_N"/>
    <property type="match status" value="1"/>
</dbReference>
<dbReference type="GO" id="GO:0003677">
    <property type="term" value="F:DNA binding"/>
    <property type="evidence" value="ECO:0007669"/>
    <property type="project" value="UniProtKB-UniRule"/>
</dbReference>
<dbReference type="RefSeq" id="WP_136336799.1">
    <property type="nucleotide sequence ID" value="NZ_QXMP01000011.1"/>
</dbReference>
<evidence type="ECO:0000259" key="3">
    <source>
        <dbReference type="PROSITE" id="PS50977"/>
    </source>
</evidence>
<dbReference type="SUPFAM" id="SSF46689">
    <property type="entry name" value="Homeodomain-like"/>
    <property type="match status" value="1"/>
</dbReference>
<dbReference type="InterPro" id="IPR023772">
    <property type="entry name" value="DNA-bd_HTH_TetR-type_CS"/>
</dbReference>
<dbReference type="PANTHER" id="PTHR43479">
    <property type="entry name" value="ACREF/ENVCD OPERON REPRESSOR-RELATED"/>
    <property type="match status" value="1"/>
</dbReference>
<dbReference type="EMBL" id="SSMC01000003">
    <property type="protein sequence ID" value="THD66729.1"/>
    <property type="molecule type" value="Genomic_DNA"/>
</dbReference>
<dbReference type="Proteomes" id="UP000305939">
    <property type="component" value="Unassembled WGS sequence"/>
</dbReference>
<evidence type="ECO:0000256" key="1">
    <source>
        <dbReference type="ARBA" id="ARBA00023125"/>
    </source>
</evidence>
<dbReference type="OrthoDB" id="9785164at2"/>